<proteinExistence type="predicted"/>
<dbReference type="EMBL" id="NCKU01002671">
    <property type="protein sequence ID" value="RWS09057.1"/>
    <property type="molecule type" value="Genomic_DNA"/>
</dbReference>
<dbReference type="EMBL" id="NCKU01002976">
    <property type="protein sequence ID" value="RWS08428.1"/>
    <property type="molecule type" value="Genomic_DNA"/>
</dbReference>
<keyword evidence="5" id="KW-1185">Reference proteome</keyword>
<evidence type="ECO:0000313" key="4">
    <source>
        <dbReference type="EMBL" id="RWS09057.1"/>
    </source>
</evidence>
<dbReference type="GO" id="GO:0016286">
    <property type="term" value="F:small conductance calcium-activated potassium channel activity"/>
    <property type="evidence" value="ECO:0007669"/>
    <property type="project" value="InterPro"/>
</dbReference>
<reference evidence="3 5" key="1">
    <citation type="journal article" date="2018" name="Gigascience">
        <title>Genomes of trombidid mites reveal novel predicted allergens and laterally-transferred genes associated with secondary metabolism.</title>
        <authorList>
            <person name="Dong X."/>
            <person name="Chaisiri K."/>
            <person name="Xia D."/>
            <person name="Armstrong S.D."/>
            <person name="Fang Y."/>
            <person name="Donnelly M.J."/>
            <person name="Kadowaki T."/>
            <person name="McGarry J.W."/>
            <person name="Darby A.C."/>
            <person name="Makepeace B.L."/>
        </authorList>
    </citation>
    <scope>NUCLEOTIDE SEQUENCE [LARGE SCALE GENOMIC DNA]</scope>
    <source>
        <strain evidence="3">UoL-WK</strain>
    </source>
</reference>
<keyword evidence="3" id="KW-0813">Transport</keyword>
<name>A0A3S5WGY8_9ACAR</name>
<dbReference type="Pfam" id="PF03530">
    <property type="entry name" value="SK_channel"/>
    <property type="match status" value="1"/>
</dbReference>
<dbReference type="OrthoDB" id="6503757at2759"/>
<organism evidence="3 5">
    <name type="scientific">Dinothrombium tinctorium</name>
    <dbReference type="NCBI Taxonomy" id="1965070"/>
    <lineage>
        <taxon>Eukaryota</taxon>
        <taxon>Metazoa</taxon>
        <taxon>Ecdysozoa</taxon>
        <taxon>Arthropoda</taxon>
        <taxon>Chelicerata</taxon>
        <taxon>Arachnida</taxon>
        <taxon>Acari</taxon>
        <taxon>Acariformes</taxon>
        <taxon>Trombidiformes</taxon>
        <taxon>Prostigmata</taxon>
        <taxon>Anystina</taxon>
        <taxon>Parasitengona</taxon>
        <taxon>Trombidioidea</taxon>
        <taxon>Trombidiidae</taxon>
        <taxon>Dinothrombium</taxon>
    </lineage>
</organism>
<dbReference type="Proteomes" id="UP000285301">
    <property type="component" value="Unassembled WGS sequence"/>
</dbReference>
<evidence type="ECO:0000313" key="3">
    <source>
        <dbReference type="EMBL" id="RWS08430.1"/>
    </source>
</evidence>
<keyword evidence="3" id="KW-0407">Ion channel</keyword>
<keyword evidence="3" id="KW-0406">Ion transport</keyword>
<dbReference type="EMBL" id="NCKU01002975">
    <property type="protein sequence ID" value="RWS08430.1"/>
    <property type="molecule type" value="Genomic_DNA"/>
</dbReference>
<gene>
    <name evidence="4" type="ORF">B4U79_00254</name>
    <name evidence="2" type="ORF">B4U79_09485</name>
    <name evidence="3" type="ORF">B4U79_10241</name>
</gene>
<dbReference type="AlphaFoldDB" id="A0A3S5WGY8"/>
<reference evidence="3" key="2">
    <citation type="submission" date="2018-11" db="EMBL/GenBank/DDBJ databases">
        <title>Trombidioid mite genomics.</title>
        <authorList>
            <person name="Dong X."/>
        </authorList>
    </citation>
    <scope>NUCLEOTIDE SEQUENCE</scope>
    <source>
        <strain evidence="3">UoL-WK</strain>
    </source>
</reference>
<dbReference type="GO" id="GO:0016020">
    <property type="term" value="C:membrane"/>
    <property type="evidence" value="ECO:0007669"/>
    <property type="project" value="InterPro"/>
</dbReference>
<evidence type="ECO:0000313" key="2">
    <source>
        <dbReference type="EMBL" id="RWS08428.1"/>
    </source>
</evidence>
<accession>A0A3S5WGY8</accession>
<dbReference type="PANTHER" id="PTHR10153">
    <property type="entry name" value="SMALL CONDUCTANCE CALCIUM-ACTIVATED POTASSIUM CHANNEL"/>
    <property type="match status" value="1"/>
</dbReference>
<protein>
    <submittedName>
        <fullName evidence="3">Small conductance calcium-activated potassium channel protein 1-like protein</fullName>
    </submittedName>
</protein>
<sequence>MSVVMVTPATGETRGCSTGNVSTGNTVLSDANNRVQSLSVAPSLAVNDEVQTAFNGDAKSSNNNNITSYQKQTNPLLFGRMHSEPERPMPLVEFRALELPNDQTFNPSYRSCPEIGPQIKIREADESEPNVEVDKTKNEAAVSAPTAGAGKGRGGGNACGVGSTLIGSKGKPHLWPSHARLGLTSRLEHSFLTRTISRESVRLSTQALNCCCETQPLFHQQSSGSGHASAAHHIAATPAGHGSLCSTRGVSSSRMHDNEIAEIAADSLRINGALRSFKNLRKPTYSSTLSIPAAMKNISGGSLTEPDGAKEGLIGVSTQNPSQTQRSFASNSIESEKKKSLAGNGGPTGFYRPNVGYRLGRRKALFEKRKRISDYALVMALFGIIMMVAENEMAEAHIYSRVSARIVAHSFCSIC</sequence>
<comment type="caution">
    <text evidence="3">The sequence shown here is derived from an EMBL/GenBank/DDBJ whole genome shotgun (WGS) entry which is preliminary data.</text>
</comment>
<dbReference type="STRING" id="1965070.A0A3S5WGY8"/>
<evidence type="ECO:0000256" key="1">
    <source>
        <dbReference type="SAM" id="MobiDB-lite"/>
    </source>
</evidence>
<feature type="compositionally biased region" description="Polar residues" evidence="1">
    <location>
        <begin position="316"/>
        <end position="333"/>
    </location>
</feature>
<dbReference type="InterPro" id="IPR015449">
    <property type="entry name" value="K_chnl_Ca-activ_SK"/>
</dbReference>
<feature type="region of interest" description="Disordered" evidence="1">
    <location>
        <begin position="316"/>
        <end position="347"/>
    </location>
</feature>
<evidence type="ECO:0000313" key="5">
    <source>
        <dbReference type="Proteomes" id="UP000285301"/>
    </source>
</evidence>